<proteinExistence type="predicted"/>
<evidence type="ECO:0000259" key="2">
    <source>
        <dbReference type="Pfam" id="PF01266"/>
    </source>
</evidence>
<keyword evidence="4" id="KW-1185">Reference proteome</keyword>
<accession>A0ABW0ERN8</accession>
<keyword evidence="1 3" id="KW-0560">Oxidoreductase</keyword>
<dbReference type="SUPFAM" id="SSF51905">
    <property type="entry name" value="FAD/NAD(P)-binding domain"/>
    <property type="match status" value="1"/>
</dbReference>
<dbReference type="GO" id="GO:0016491">
    <property type="term" value="F:oxidoreductase activity"/>
    <property type="evidence" value="ECO:0007669"/>
    <property type="project" value="UniProtKB-KW"/>
</dbReference>
<dbReference type="InterPro" id="IPR006076">
    <property type="entry name" value="FAD-dep_OxRdtase"/>
</dbReference>
<organism evidence="3 4">
    <name type="scientific">Actinokineospora guangxiensis</name>
    <dbReference type="NCBI Taxonomy" id="1490288"/>
    <lineage>
        <taxon>Bacteria</taxon>
        <taxon>Bacillati</taxon>
        <taxon>Actinomycetota</taxon>
        <taxon>Actinomycetes</taxon>
        <taxon>Pseudonocardiales</taxon>
        <taxon>Pseudonocardiaceae</taxon>
        <taxon>Actinokineospora</taxon>
    </lineage>
</organism>
<evidence type="ECO:0000313" key="3">
    <source>
        <dbReference type="EMBL" id="MFC5288784.1"/>
    </source>
</evidence>
<gene>
    <name evidence="3" type="ORF">ACFPM7_17135</name>
</gene>
<dbReference type="PANTHER" id="PTHR13847">
    <property type="entry name" value="SARCOSINE DEHYDROGENASE-RELATED"/>
    <property type="match status" value="1"/>
</dbReference>
<sequence length="381" mass="40423">MESTETLVVGGGLVGLASAWHLARAGRRVTVLAPQHPGTASTAAAGMLTPGCEWNGWLPRHFLELLVAGRDYYPEFLAALTGGDDADGYRVGYRTTDFLYLDSRERDEQMERHHAALSAAGLDVTHLDLRETLRHEPGLNLDPVRGSLRIRGDAVVDPRAVLGELRARLADVLVPDGVADITDHGDRFTVRTAGGRELAAERLVLAAGAWTQEVAGLLGVDVPVAPIRGQIVELRGAPGAVRTVLYIATGACGSVVERYPGTYVVGTSEEGTSATVANTPAVVAAVLSRVSSLVPALSTMSITDMWSGFRPTTPDEMPVIGAVDGGRIVLATGHYRNGVLMGPVTGRLVCDLVTGAAPALDLDPYRPDRSFGKQYRLAARY</sequence>
<dbReference type="Gene3D" id="3.50.50.60">
    <property type="entry name" value="FAD/NAD(P)-binding domain"/>
    <property type="match status" value="1"/>
</dbReference>
<dbReference type="RefSeq" id="WP_378248628.1">
    <property type="nucleotide sequence ID" value="NZ_JBHSKF010000007.1"/>
</dbReference>
<protein>
    <submittedName>
        <fullName evidence="3">NAD(P)/FAD-dependent oxidoreductase</fullName>
        <ecNumber evidence="3">1.-.-.-</ecNumber>
    </submittedName>
</protein>
<comment type="caution">
    <text evidence="3">The sequence shown here is derived from an EMBL/GenBank/DDBJ whole genome shotgun (WGS) entry which is preliminary data.</text>
</comment>
<dbReference type="PANTHER" id="PTHR13847:SF289">
    <property type="entry name" value="GLYCINE OXIDASE"/>
    <property type="match status" value="1"/>
</dbReference>
<evidence type="ECO:0000313" key="4">
    <source>
        <dbReference type="Proteomes" id="UP001596157"/>
    </source>
</evidence>
<name>A0ABW0ERN8_9PSEU</name>
<dbReference type="Gene3D" id="3.30.9.10">
    <property type="entry name" value="D-Amino Acid Oxidase, subunit A, domain 2"/>
    <property type="match status" value="1"/>
</dbReference>
<dbReference type="SUPFAM" id="SSF54373">
    <property type="entry name" value="FAD-linked reductases, C-terminal domain"/>
    <property type="match status" value="1"/>
</dbReference>
<dbReference type="Pfam" id="PF01266">
    <property type="entry name" value="DAO"/>
    <property type="match status" value="1"/>
</dbReference>
<feature type="domain" description="FAD dependent oxidoreductase" evidence="2">
    <location>
        <begin position="7"/>
        <end position="352"/>
    </location>
</feature>
<dbReference type="InterPro" id="IPR036188">
    <property type="entry name" value="FAD/NAD-bd_sf"/>
</dbReference>
<dbReference type="EC" id="1.-.-.-" evidence="3"/>
<evidence type="ECO:0000256" key="1">
    <source>
        <dbReference type="ARBA" id="ARBA00023002"/>
    </source>
</evidence>
<dbReference type="EMBL" id="JBHSKF010000007">
    <property type="protein sequence ID" value="MFC5288784.1"/>
    <property type="molecule type" value="Genomic_DNA"/>
</dbReference>
<dbReference type="Proteomes" id="UP001596157">
    <property type="component" value="Unassembled WGS sequence"/>
</dbReference>
<reference evidence="4" key="1">
    <citation type="journal article" date="2019" name="Int. J. Syst. Evol. Microbiol.">
        <title>The Global Catalogue of Microorganisms (GCM) 10K type strain sequencing project: providing services to taxonomists for standard genome sequencing and annotation.</title>
        <authorList>
            <consortium name="The Broad Institute Genomics Platform"/>
            <consortium name="The Broad Institute Genome Sequencing Center for Infectious Disease"/>
            <person name="Wu L."/>
            <person name="Ma J."/>
        </authorList>
    </citation>
    <scope>NUCLEOTIDE SEQUENCE [LARGE SCALE GENOMIC DNA]</scope>
    <source>
        <strain evidence="4">CCUG 59778</strain>
    </source>
</reference>